<protein>
    <submittedName>
        <fullName evidence="2">Stress responsive A/B Barrel Domain</fullName>
    </submittedName>
</protein>
<keyword evidence="3" id="KW-1185">Reference proteome</keyword>
<accession>A0A1I4YLX3</accession>
<dbReference type="EMBL" id="FOVM01000001">
    <property type="protein sequence ID" value="SFN39006.1"/>
    <property type="molecule type" value="Genomic_DNA"/>
</dbReference>
<dbReference type="RefSeq" id="WP_090708235.1">
    <property type="nucleotide sequence ID" value="NZ_FOVM01000001.1"/>
</dbReference>
<dbReference type="InterPro" id="IPR013097">
    <property type="entry name" value="Dabb"/>
</dbReference>
<organism evidence="2 3">
    <name type="scientific">Mycetocola miduiensis</name>
    <dbReference type="NCBI Taxonomy" id="995034"/>
    <lineage>
        <taxon>Bacteria</taxon>
        <taxon>Bacillati</taxon>
        <taxon>Actinomycetota</taxon>
        <taxon>Actinomycetes</taxon>
        <taxon>Micrococcales</taxon>
        <taxon>Microbacteriaceae</taxon>
        <taxon>Mycetocola</taxon>
    </lineage>
</organism>
<evidence type="ECO:0000259" key="1">
    <source>
        <dbReference type="PROSITE" id="PS51502"/>
    </source>
</evidence>
<evidence type="ECO:0000313" key="2">
    <source>
        <dbReference type="EMBL" id="SFN39006.1"/>
    </source>
</evidence>
<dbReference type="AlphaFoldDB" id="A0A1I4YLX3"/>
<dbReference type="Gene3D" id="3.30.70.100">
    <property type="match status" value="1"/>
</dbReference>
<dbReference type="PANTHER" id="PTHR37832">
    <property type="entry name" value="BLL2683 PROTEIN"/>
    <property type="match status" value="1"/>
</dbReference>
<dbReference type="Proteomes" id="UP000198867">
    <property type="component" value="Unassembled WGS sequence"/>
</dbReference>
<dbReference type="SMART" id="SM00886">
    <property type="entry name" value="Dabb"/>
    <property type="match status" value="1"/>
</dbReference>
<dbReference type="SUPFAM" id="SSF54909">
    <property type="entry name" value="Dimeric alpha+beta barrel"/>
    <property type="match status" value="1"/>
</dbReference>
<proteinExistence type="predicted"/>
<feature type="domain" description="Stress-response A/B barrel" evidence="1">
    <location>
        <begin position="2"/>
        <end position="97"/>
    </location>
</feature>
<reference evidence="3" key="1">
    <citation type="submission" date="2016-10" db="EMBL/GenBank/DDBJ databases">
        <authorList>
            <person name="Varghese N."/>
            <person name="Submissions S."/>
        </authorList>
    </citation>
    <scope>NUCLEOTIDE SEQUENCE [LARGE SCALE GENOMIC DNA]</scope>
    <source>
        <strain evidence="3">CGMCC 1.11101</strain>
    </source>
</reference>
<dbReference type="InterPro" id="IPR011008">
    <property type="entry name" value="Dimeric_a/b-barrel"/>
</dbReference>
<dbReference type="PANTHER" id="PTHR37832:SF1">
    <property type="entry name" value="STRESS-RESPONSE A_B BARREL DOMAIN-CONTAINING PROTEIN"/>
    <property type="match status" value="1"/>
</dbReference>
<gene>
    <name evidence="2" type="ORF">SAMN05216219_0339</name>
</gene>
<name>A0A1I4YLX3_9MICO</name>
<dbReference type="PROSITE" id="PS51502">
    <property type="entry name" value="S_R_A_B_BARREL"/>
    <property type="match status" value="1"/>
</dbReference>
<dbReference type="OrthoDB" id="6637496at2"/>
<sequence>MIRHIVCWKLAATDAVTKSEHAAEIARQMNELPALIPEILSLQVGENVLFPEVNWDVVLIADFDDAEALERYSVHPEHQRVGKYIGEVREDRVAVDIEL</sequence>
<dbReference type="Pfam" id="PF07876">
    <property type="entry name" value="Dabb"/>
    <property type="match status" value="1"/>
</dbReference>
<dbReference type="STRING" id="995034.SAMN05216219_0339"/>
<evidence type="ECO:0000313" key="3">
    <source>
        <dbReference type="Proteomes" id="UP000198867"/>
    </source>
</evidence>